<organism evidence="2 3">
    <name type="scientific">Aspergillus bertholletiae</name>
    <dbReference type="NCBI Taxonomy" id="1226010"/>
    <lineage>
        <taxon>Eukaryota</taxon>
        <taxon>Fungi</taxon>
        <taxon>Dikarya</taxon>
        <taxon>Ascomycota</taxon>
        <taxon>Pezizomycotina</taxon>
        <taxon>Eurotiomycetes</taxon>
        <taxon>Eurotiomycetidae</taxon>
        <taxon>Eurotiales</taxon>
        <taxon>Aspergillaceae</taxon>
        <taxon>Aspergillus</taxon>
        <taxon>Aspergillus subgen. Circumdati</taxon>
    </lineage>
</organism>
<dbReference type="OrthoDB" id="2832510at2759"/>
<protein>
    <submittedName>
        <fullName evidence="2">Putative GNAT family acetyltransferase</fullName>
    </submittedName>
</protein>
<dbReference type="GO" id="GO:0016747">
    <property type="term" value="F:acyltransferase activity, transferring groups other than amino-acyl groups"/>
    <property type="evidence" value="ECO:0007669"/>
    <property type="project" value="InterPro"/>
</dbReference>
<dbReference type="InterPro" id="IPR000182">
    <property type="entry name" value="GNAT_dom"/>
</dbReference>
<dbReference type="InterPro" id="IPR016181">
    <property type="entry name" value="Acyl_CoA_acyltransferase"/>
</dbReference>
<dbReference type="CDD" id="cd04301">
    <property type="entry name" value="NAT_SF"/>
    <property type="match status" value="1"/>
</dbReference>
<keyword evidence="2" id="KW-0808">Transferase</keyword>
<reference evidence="2 3" key="1">
    <citation type="submission" date="2019-04" db="EMBL/GenBank/DDBJ databases">
        <title>Friends and foes A comparative genomics studyof 23 Aspergillus species from section Flavi.</title>
        <authorList>
            <consortium name="DOE Joint Genome Institute"/>
            <person name="Kjaerbolling I."/>
            <person name="Vesth T."/>
            <person name="Frisvad J.C."/>
            <person name="Nybo J.L."/>
            <person name="Theobald S."/>
            <person name="Kildgaard S."/>
            <person name="Isbrandt T."/>
            <person name="Kuo A."/>
            <person name="Sato A."/>
            <person name="Lyhne E.K."/>
            <person name="Kogle M.E."/>
            <person name="Wiebenga A."/>
            <person name="Kun R.S."/>
            <person name="Lubbers R.J."/>
            <person name="Makela M.R."/>
            <person name="Barry K."/>
            <person name="Chovatia M."/>
            <person name="Clum A."/>
            <person name="Daum C."/>
            <person name="Haridas S."/>
            <person name="He G."/>
            <person name="LaButti K."/>
            <person name="Lipzen A."/>
            <person name="Mondo S."/>
            <person name="Riley R."/>
            <person name="Salamov A."/>
            <person name="Simmons B.A."/>
            <person name="Magnuson J.K."/>
            <person name="Henrissat B."/>
            <person name="Mortensen U.H."/>
            <person name="Larsen T.O."/>
            <person name="Devries R.P."/>
            <person name="Grigoriev I.V."/>
            <person name="Machida M."/>
            <person name="Baker S.E."/>
            <person name="Andersen M.R."/>
        </authorList>
    </citation>
    <scope>NUCLEOTIDE SEQUENCE [LARGE SCALE GENOMIC DNA]</scope>
    <source>
        <strain evidence="2 3">IBT 29228</strain>
    </source>
</reference>
<dbReference type="PROSITE" id="PS51186">
    <property type="entry name" value="GNAT"/>
    <property type="match status" value="1"/>
</dbReference>
<dbReference type="PANTHER" id="PTHR42791">
    <property type="entry name" value="GNAT FAMILY ACETYLTRANSFERASE"/>
    <property type="match status" value="1"/>
</dbReference>
<dbReference type="PANTHER" id="PTHR42791:SF2">
    <property type="entry name" value="N-ACETYLTRANSFERASE DOMAIN-CONTAINING PROTEIN"/>
    <property type="match status" value="1"/>
</dbReference>
<dbReference type="Pfam" id="PF00583">
    <property type="entry name" value="Acetyltransf_1"/>
    <property type="match status" value="1"/>
</dbReference>
<feature type="domain" description="N-acetyltransferase" evidence="1">
    <location>
        <begin position="7"/>
        <end position="217"/>
    </location>
</feature>
<evidence type="ECO:0000259" key="1">
    <source>
        <dbReference type="PROSITE" id="PS51186"/>
    </source>
</evidence>
<evidence type="ECO:0000313" key="3">
    <source>
        <dbReference type="Proteomes" id="UP000326198"/>
    </source>
</evidence>
<dbReference type="Proteomes" id="UP000326198">
    <property type="component" value="Unassembled WGS sequence"/>
</dbReference>
<dbReference type="SUPFAM" id="SSF55729">
    <property type="entry name" value="Acyl-CoA N-acyltransferases (Nat)"/>
    <property type="match status" value="1"/>
</dbReference>
<gene>
    <name evidence="2" type="ORF">BDV26DRAFT_257936</name>
</gene>
<dbReference type="Gene3D" id="3.40.630.30">
    <property type="match status" value="1"/>
</dbReference>
<accession>A0A5N7BEN4</accession>
<keyword evidence="3" id="KW-1185">Reference proteome</keyword>
<evidence type="ECO:0000313" key="2">
    <source>
        <dbReference type="EMBL" id="KAE8380236.1"/>
    </source>
</evidence>
<name>A0A5N7BEN4_9EURO</name>
<dbReference type="EMBL" id="ML736184">
    <property type="protein sequence ID" value="KAE8380236.1"/>
    <property type="molecule type" value="Genomic_DNA"/>
</dbReference>
<proteinExistence type="predicted"/>
<dbReference type="InterPro" id="IPR052523">
    <property type="entry name" value="Trichothecene_AcTrans"/>
</dbReference>
<sequence length="220" mass="24463">MSITKSISLHPALPADAATLVDVHNDAFPDDNLMELMYGPREESAVNFTEDIGQAIRESPDCRFLKAVDDESGRIVGWSWWSIYRDAETHIKAQQEALEKSTTPPASSLCPQAYVDYRSLVVQLREKWVGGKAVAILQVLVVHPEYQGRGIGTRLVMAGVEEAKRLRLPAWLEASPAGYAVYKKCGFRDVGEDMDFDLVKYGATGMREGYCMLMDAVDDN</sequence>
<dbReference type="AlphaFoldDB" id="A0A5N7BEN4"/>